<dbReference type="InterPro" id="IPR009057">
    <property type="entry name" value="Homeodomain-like_sf"/>
</dbReference>
<keyword evidence="1" id="KW-0805">Transcription regulation</keyword>
<name>A0A1X7K6R3_9BACT</name>
<keyword evidence="3" id="KW-0804">Transcription</keyword>
<keyword evidence="4" id="KW-0472">Membrane</keyword>
<keyword evidence="2 6" id="KW-0238">DNA-binding</keyword>
<feature type="transmembrane region" description="Helical" evidence="4">
    <location>
        <begin position="66"/>
        <end position="86"/>
    </location>
</feature>
<dbReference type="PROSITE" id="PS00041">
    <property type="entry name" value="HTH_ARAC_FAMILY_1"/>
    <property type="match status" value="1"/>
</dbReference>
<dbReference type="Pfam" id="PF12833">
    <property type="entry name" value="HTH_18"/>
    <property type="match status" value="1"/>
</dbReference>
<feature type="transmembrane region" description="Helical" evidence="4">
    <location>
        <begin position="168"/>
        <end position="186"/>
    </location>
</feature>
<dbReference type="InterPro" id="IPR018060">
    <property type="entry name" value="HTH_AraC"/>
</dbReference>
<keyword evidence="4" id="KW-1133">Transmembrane helix</keyword>
<feature type="domain" description="HTH araC/xylS-type" evidence="5">
    <location>
        <begin position="244"/>
        <end position="344"/>
    </location>
</feature>
<feature type="transmembrane region" description="Helical" evidence="4">
    <location>
        <begin position="6"/>
        <end position="28"/>
    </location>
</feature>
<evidence type="ECO:0000259" key="5">
    <source>
        <dbReference type="PROSITE" id="PS01124"/>
    </source>
</evidence>
<dbReference type="SMART" id="SM00342">
    <property type="entry name" value="HTH_ARAC"/>
    <property type="match status" value="1"/>
</dbReference>
<evidence type="ECO:0000256" key="2">
    <source>
        <dbReference type="ARBA" id="ARBA00023125"/>
    </source>
</evidence>
<evidence type="ECO:0000256" key="1">
    <source>
        <dbReference type="ARBA" id="ARBA00023015"/>
    </source>
</evidence>
<proteinExistence type="predicted"/>
<dbReference type="GO" id="GO:0043565">
    <property type="term" value="F:sequence-specific DNA binding"/>
    <property type="evidence" value="ECO:0007669"/>
    <property type="project" value="InterPro"/>
</dbReference>
<feature type="transmembrane region" description="Helical" evidence="4">
    <location>
        <begin position="40"/>
        <end position="60"/>
    </location>
</feature>
<feature type="transmembrane region" description="Helical" evidence="4">
    <location>
        <begin position="129"/>
        <end position="147"/>
    </location>
</feature>
<dbReference type="PROSITE" id="PS01124">
    <property type="entry name" value="HTH_ARAC_FAMILY_2"/>
    <property type="match status" value="1"/>
</dbReference>
<reference evidence="7" key="1">
    <citation type="submission" date="2017-04" db="EMBL/GenBank/DDBJ databases">
        <authorList>
            <person name="Varghese N."/>
            <person name="Submissions S."/>
        </authorList>
    </citation>
    <scope>NUCLEOTIDE SEQUENCE [LARGE SCALE GENOMIC DNA]</scope>
    <source>
        <strain evidence="7">DSM 4125</strain>
    </source>
</reference>
<keyword evidence="4" id="KW-0812">Transmembrane</keyword>
<accession>A0A1X7K6R3</accession>
<dbReference type="SUPFAM" id="SSF46689">
    <property type="entry name" value="Homeodomain-like"/>
    <property type="match status" value="1"/>
</dbReference>
<dbReference type="PANTHER" id="PTHR43280">
    <property type="entry name" value="ARAC-FAMILY TRANSCRIPTIONAL REGULATOR"/>
    <property type="match status" value="1"/>
</dbReference>
<sequence>MKFQDLLLFLFSGIGALNGFFLASYFAFFTSKKSGSTKILSLLIATVSIRILKSTLVVILEGSSDTLAPLGLLACIFIGPLLYLYVKAVINIDFNWHAALIKHLFPFVLLLVIAGLIFPSEECWICSEWLRHMMYVIWFYYILLTIITLKKPFRNLLTYHGKLSDLDIWLITITIGIAVVWLAYLITNYSSYIIGAWSFTFVFYAVLFIWLYKFKRTSLFFEKQEKYVDKKIRAVEAKEFGQRLQSFFYVQKPFKDPNLKLSDVALSLEVTPHYLSQFLNDNKNITFSSYINEYRVEEAKLLLGSNNLITIEAIGQECGFKSNSSFYSAFKKLEGVTPAKFKKQYL</sequence>
<gene>
    <name evidence="6" type="ORF">SAMN05661096_02392</name>
</gene>
<dbReference type="STRING" id="1028.SAMN05661096_02392"/>
<evidence type="ECO:0000256" key="4">
    <source>
        <dbReference type="SAM" id="Phobius"/>
    </source>
</evidence>
<feature type="transmembrane region" description="Helical" evidence="4">
    <location>
        <begin position="98"/>
        <end position="117"/>
    </location>
</feature>
<dbReference type="EMBL" id="FXAW01000004">
    <property type="protein sequence ID" value="SMG35953.1"/>
    <property type="molecule type" value="Genomic_DNA"/>
</dbReference>
<dbReference type="Proteomes" id="UP000193804">
    <property type="component" value="Unassembled WGS sequence"/>
</dbReference>
<dbReference type="AlphaFoldDB" id="A0A1X7K6R3"/>
<dbReference type="PANTHER" id="PTHR43280:SF29">
    <property type="entry name" value="ARAC-FAMILY TRANSCRIPTIONAL REGULATOR"/>
    <property type="match status" value="1"/>
</dbReference>
<evidence type="ECO:0000256" key="3">
    <source>
        <dbReference type="ARBA" id="ARBA00023163"/>
    </source>
</evidence>
<evidence type="ECO:0000313" key="7">
    <source>
        <dbReference type="Proteomes" id="UP000193804"/>
    </source>
</evidence>
<dbReference type="InterPro" id="IPR018062">
    <property type="entry name" value="HTH_AraC-typ_CS"/>
</dbReference>
<feature type="transmembrane region" description="Helical" evidence="4">
    <location>
        <begin position="192"/>
        <end position="212"/>
    </location>
</feature>
<keyword evidence="7" id="KW-1185">Reference proteome</keyword>
<dbReference type="Gene3D" id="1.10.10.60">
    <property type="entry name" value="Homeodomain-like"/>
    <property type="match status" value="2"/>
</dbReference>
<dbReference type="GO" id="GO:0003700">
    <property type="term" value="F:DNA-binding transcription factor activity"/>
    <property type="evidence" value="ECO:0007669"/>
    <property type="project" value="InterPro"/>
</dbReference>
<evidence type="ECO:0000313" key="6">
    <source>
        <dbReference type="EMBL" id="SMG35953.1"/>
    </source>
</evidence>
<protein>
    <submittedName>
        <fullName evidence="6">AraC-type DNA-binding protein</fullName>
    </submittedName>
</protein>
<organism evidence="6 7">
    <name type="scientific">Marivirga sericea</name>
    <dbReference type="NCBI Taxonomy" id="1028"/>
    <lineage>
        <taxon>Bacteria</taxon>
        <taxon>Pseudomonadati</taxon>
        <taxon>Bacteroidota</taxon>
        <taxon>Cytophagia</taxon>
        <taxon>Cytophagales</taxon>
        <taxon>Marivirgaceae</taxon>
        <taxon>Marivirga</taxon>
    </lineage>
</organism>